<protein>
    <submittedName>
        <fullName evidence="2">Uncharacterized protein</fullName>
    </submittedName>
</protein>
<feature type="non-terminal residue" evidence="2">
    <location>
        <position position="81"/>
    </location>
</feature>
<proteinExistence type="predicted"/>
<organism evidence="2">
    <name type="scientific">marine sediment metagenome</name>
    <dbReference type="NCBI Taxonomy" id="412755"/>
    <lineage>
        <taxon>unclassified sequences</taxon>
        <taxon>metagenomes</taxon>
        <taxon>ecological metagenomes</taxon>
    </lineage>
</organism>
<accession>A0A0F8YLW2</accession>
<dbReference type="AlphaFoldDB" id="A0A0F8YLW2"/>
<feature type="region of interest" description="Disordered" evidence="1">
    <location>
        <begin position="1"/>
        <end position="28"/>
    </location>
</feature>
<reference evidence="2" key="1">
    <citation type="journal article" date="2015" name="Nature">
        <title>Complex archaea that bridge the gap between prokaryotes and eukaryotes.</title>
        <authorList>
            <person name="Spang A."/>
            <person name="Saw J.H."/>
            <person name="Jorgensen S.L."/>
            <person name="Zaremba-Niedzwiedzka K."/>
            <person name="Martijn J."/>
            <person name="Lind A.E."/>
            <person name="van Eijk R."/>
            <person name="Schleper C."/>
            <person name="Guy L."/>
            <person name="Ettema T.J."/>
        </authorList>
    </citation>
    <scope>NUCLEOTIDE SEQUENCE</scope>
</reference>
<feature type="compositionally biased region" description="Basic and acidic residues" evidence="1">
    <location>
        <begin position="8"/>
        <end position="28"/>
    </location>
</feature>
<sequence>MVKTTSKTLDRKAKKEPAAKTKAAEEAVRTEPRNYKELSLVQLRDLRRDQLLKVAKEAKLTLNDMPGTLLCRALEIKLELA</sequence>
<comment type="caution">
    <text evidence="2">The sequence shown here is derived from an EMBL/GenBank/DDBJ whole genome shotgun (WGS) entry which is preliminary data.</text>
</comment>
<dbReference type="EMBL" id="LAZR01056182">
    <property type="protein sequence ID" value="KKK74730.1"/>
    <property type="molecule type" value="Genomic_DNA"/>
</dbReference>
<evidence type="ECO:0000313" key="2">
    <source>
        <dbReference type="EMBL" id="KKK74730.1"/>
    </source>
</evidence>
<gene>
    <name evidence="2" type="ORF">LCGC14_2880860</name>
</gene>
<name>A0A0F8YLW2_9ZZZZ</name>
<evidence type="ECO:0000256" key="1">
    <source>
        <dbReference type="SAM" id="MobiDB-lite"/>
    </source>
</evidence>